<evidence type="ECO:0000256" key="2">
    <source>
        <dbReference type="ARBA" id="ARBA00022729"/>
    </source>
</evidence>
<dbReference type="PROSITE" id="PS51257">
    <property type="entry name" value="PROKAR_LIPOPROTEIN"/>
    <property type="match status" value="1"/>
</dbReference>
<dbReference type="SUPFAM" id="SSF111384">
    <property type="entry name" value="OmpH-like"/>
    <property type="match status" value="1"/>
</dbReference>
<comment type="caution">
    <text evidence="3">The sequence shown here is derived from an EMBL/GenBank/DDBJ whole genome shotgun (WGS) entry which is preliminary data.</text>
</comment>
<dbReference type="Pfam" id="PF03938">
    <property type="entry name" value="OmpH"/>
    <property type="match status" value="1"/>
</dbReference>
<dbReference type="EMBL" id="JAAJBV010000001">
    <property type="protein sequence ID" value="NHM03458.1"/>
    <property type="molecule type" value="Genomic_DNA"/>
</dbReference>
<gene>
    <name evidence="3" type="ORF">G4L40_01935</name>
</gene>
<comment type="similarity">
    <text evidence="1">Belongs to the Skp family.</text>
</comment>
<dbReference type="Gene3D" id="3.30.910.20">
    <property type="entry name" value="Skp domain"/>
    <property type="match status" value="1"/>
</dbReference>
<sequence>MKKAILILGVALSILACNKNEGKSESLKTAYIDTAEILEKYEKFKAEDEKFKVKSQEMGRPLEAKVKAFQAEAQNFQQNAQVKGPQWAQQKGAELTQREQQLGMEQNALLQQLQQEGGVLRDSIIKEVKVFIKEYGKKKGYDYVYGTGDAATILYAKDAYNITDEVLKELNDNYKASDKKEEKTAVKK</sequence>
<evidence type="ECO:0000313" key="4">
    <source>
        <dbReference type="Proteomes" id="UP000761423"/>
    </source>
</evidence>
<keyword evidence="2" id="KW-0732">Signal</keyword>
<dbReference type="SMART" id="SM00935">
    <property type="entry name" value="OmpH"/>
    <property type="match status" value="1"/>
</dbReference>
<dbReference type="PANTHER" id="PTHR35089">
    <property type="entry name" value="CHAPERONE PROTEIN SKP"/>
    <property type="match status" value="1"/>
</dbReference>
<name>A0ABX0I8E4_9FLAO</name>
<dbReference type="RefSeq" id="WP_166235466.1">
    <property type="nucleotide sequence ID" value="NZ_JAAJBV010000001.1"/>
</dbReference>
<dbReference type="Proteomes" id="UP000761423">
    <property type="component" value="Unassembled WGS sequence"/>
</dbReference>
<evidence type="ECO:0000256" key="1">
    <source>
        <dbReference type="ARBA" id="ARBA00009091"/>
    </source>
</evidence>
<keyword evidence="4" id="KW-1185">Reference proteome</keyword>
<dbReference type="PANTHER" id="PTHR35089:SF1">
    <property type="entry name" value="CHAPERONE PROTEIN SKP"/>
    <property type="match status" value="1"/>
</dbReference>
<organism evidence="3 4">
    <name type="scientific">Flavobacterium celericrescens</name>
    <dbReference type="NCBI Taxonomy" id="2709780"/>
    <lineage>
        <taxon>Bacteria</taxon>
        <taxon>Pseudomonadati</taxon>
        <taxon>Bacteroidota</taxon>
        <taxon>Flavobacteriia</taxon>
        <taxon>Flavobacteriales</taxon>
        <taxon>Flavobacteriaceae</taxon>
        <taxon>Flavobacterium</taxon>
    </lineage>
</organism>
<proteinExistence type="inferred from homology"/>
<accession>A0ABX0I8E4</accession>
<dbReference type="InterPro" id="IPR024930">
    <property type="entry name" value="Skp_dom_sf"/>
</dbReference>
<dbReference type="InterPro" id="IPR005632">
    <property type="entry name" value="Chaperone_Skp"/>
</dbReference>
<evidence type="ECO:0000313" key="3">
    <source>
        <dbReference type="EMBL" id="NHM03458.1"/>
    </source>
</evidence>
<reference evidence="3 4" key="1">
    <citation type="submission" date="2020-02" db="EMBL/GenBank/DDBJ databases">
        <authorList>
            <person name="Chen W.-M."/>
        </authorList>
    </citation>
    <scope>NUCLEOTIDE SEQUENCE [LARGE SCALE GENOMIC DNA]</scope>
    <source>
        <strain evidence="3 4">TWA-26</strain>
    </source>
</reference>
<protein>
    <submittedName>
        <fullName evidence="3">OmpH family outer membrane protein</fullName>
    </submittedName>
</protein>